<keyword evidence="4" id="KW-0472">Membrane</keyword>
<evidence type="ECO:0000313" key="5">
    <source>
        <dbReference type="EMBL" id="QNP49093.1"/>
    </source>
</evidence>
<dbReference type="PANTHER" id="PTHR24198:SF165">
    <property type="entry name" value="ANKYRIN REPEAT-CONTAINING PROTEIN-RELATED"/>
    <property type="match status" value="1"/>
</dbReference>
<dbReference type="PROSITE" id="PS50297">
    <property type="entry name" value="ANK_REP_REGION"/>
    <property type="match status" value="1"/>
</dbReference>
<reference evidence="5 6" key="1">
    <citation type="submission" date="2020-08" db="EMBL/GenBank/DDBJ databases">
        <title>Genome sequence of Diaphorobacter aerolatus KACC 16536T.</title>
        <authorList>
            <person name="Hyun D.-W."/>
            <person name="Bae J.-W."/>
        </authorList>
    </citation>
    <scope>NUCLEOTIDE SEQUENCE [LARGE SCALE GENOMIC DNA]</scope>
    <source>
        <strain evidence="5 6">KACC 16536</strain>
    </source>
</reference>
<dbReference type="InterPro" id="IPR002110">
    <property type="entry name" value="Ankyrin_rpt"/>
</dbReference>
<dbReference type="Gene3D" id="1.25.40.20">
    <property type="entry name" value="Ankyrin repeat-containing domain"/>
    <property type="match status" value="1"/>
</dbReference>
<evidence type="ECO:0000256" key="3">
    <source>
        <dbReference type="PROSITE-ProRule" id="PRU00023"/>
    </source>
</evidence>
<feature type="repeat" description="ANK" evidence="3">
    <location>
        <begin position="212"/>
        <end position="244"/>
    </location>
</feature>
<dbReference type="PROSITE" id="PS50088">
    <property type="entry name" value="ANK_REPEAT"/>
    <property type="match status" value="1"/>
</dbReference>
<evidence type="ECO:0000256" key="4">
    <source>
        <dbReference type="SAM" id="Phobius"/>
    </source>
</evidence>
<proteinExistence type="predicted"/>
<gene>
    <name evidence="5" type="ORF">H9K75_02785</name>
</gene>
<dbReference type="KEGG" id="daer:H9K75_02785"/>
<evidence type="ECO:0000313" key="6">
    <source>
        <dbReference type="Proteomes" id="UP000516028"/>
    </source>
</evidence>
<keyword evidence="6" id="KW-1185">Reference proteome</keyword>
<keyword evidence="4" id="KW-0812">Transmembrane</keyword>
<dbReference type="SMART" id="SM00248">
    <property type="entry name" value="ANK"/>
    <property type="match status" value="3"/>
</dbReference>
<dbReference type="AlphaFoldDB" id="A0A7H0GLC7"/>
<keyword evidence="2 3" id="KW-0040">ANK repeat</keyword>
<sequence>MNYSQDPDHIIAYLKIVLFFIFLSTCGLVYADTSAIPAKTVVCPQIVTDSREFFKDIGEKPSLALDPFQLLMTKNHQEELEKRLNAGFPLSRCGGPFNASLLSTAAALGLDADVQLLLDKGADTETPLSPVGESALIFALANNRYSTSRLLLNSGASAGIHYGADNGGYTALSAISRSLKDARYRPDEELDIAKILLQKGVSPSTQDRNRNAGFTALHWTIISNKPALAHLLLTQGADPDLKDAKGRSSVDMAKRLKRTEIFDEILNSR</sequence>
<dbReference type="InterPro" id="IPR036770">
    <property type="entry name" value="Ankyrin_rpt-contain_sf"/>
</dbReference>
<keyword evidence="4" id="KW-1133">Transmembrane helix</keyword>
<dbReference type="RefSeq" id="WP_187724685.1">
    <property type="nucleotide sequence ID" value="NZ_CP060783.1"/>
</dbReference>
<organism evidence="5 6">
    <name type="scientific">Diaphorobacter aerolatus</name>
    <dbReference type="NCBI Taxonomy" id="1288495"/>
    <lineage>
        <taxon>Bacteria</taxon>
        <taxon>Pseudomonadati</taxon>
        <taxon>Pseudomonadota</taxon>
        <taxon>Betaproteobacteria</taxon>
        <taxon>Burkholderiales</taxon>
        <taxon>Comamonadaceae</taxon>
        <taxon>Diaphorobacter</taxon>
    </lineage>
</organism>
<protein>
    <submittedName>
        <fullName evidence="5">Ankyrin repeat domain-containing protein</fullName>
    </submittedName>
</protein>
<name>A0A7H0GLC7_9BURK</name>
<feature type="transmembrane region" description="Helical" evidence="4">
    <location>
        <begin position="12"/>
        <end position="31"/>
    </location>
</feature>
<dbReference type="PANTHER" id="PTHR24198">
    <property type="entry name" value="ANKYRIN REPEAT AND PROTEIN KINASE DOMAIN-CONTAINING PROTEIN"/>
    <property type="match status" value="1"/>
</dbReference>
<dbReference type="EMBL" id="CP060783">
    <property type="protein sequence ID" value="QNP49093.1"/>
    <property type="molecule type" value="Genomic_DNA"/>
</dbReference>
<evidence type="ECO:0000256" key="2">
    <source>
        <dbReference type="ARBA" id="ARBA00023043"/>
    </source>
</evidence>
<accession>A0A7H0GLC7</accession>
<dbReference type="Proteomes" id="UP000516028">
    <property type="component" value="Chromosome"/>
</dbReference>
<evidence type="ECO:0000256" key="1">
    <source>
        <dbReference type="ARBA" id="ARBA00022737"/>
    </source>
</evidence>
<dbReference type="SUPFAM" id="SSF48403">
    <property type="entry name" value="Ankyrin repeat"/>
    <property type="match status" value="1"/>
</dbReference>
<keyword evidence="1" id="KW-0677">Repeat</keyword>
<dbReference type="Pfam" id="PF00023">
    <property type="entry name" value="Ank"/>
    <property type="match status" value="1"/>
</dbReference>
<dbReference type="Pfam" id="PF12796">
    <property type="entry name" value="Ank_2"/>
    <property type="match status" value="1"/>
</dbReference>